<evidence type="ECO:0000313" key="6">
    <source>
        <dbReference type="EMBL" id="EEK16101.1"/>
    </source>
</evidence>
<dbReference type="Gene3D" id="3.30.1330.60">
    <property type="entry name" value="OmpA-like domain"/>
    <property type="match status" value="1"/>
</dbReference>
<dbReference type="InterPro" id="IPR050330">
    <property type="entry name" value="Bact_OuterMem_StrucFunc"/>
</dbReference>
<dbReference type="EMBL" id="ACLR01000214">
    <property type="protein sequence ID" value="EEK16101.1"/>
    <property type="molecule type" value="Genomic_DNA"/>
</dbReference>
<proteinExistence type="predicted"/>
<reference evidence="6 7" key="1">
    <citation type="submission" date="2009-04" db="EMBL/GenBank/DDBJ databases">
        <authorList>
            <person name="Sebastian Y."/>
            <person name="Madupu R."/>
            <person name="Durkin A.S."/>
            <person name="Torralba M."/>
            <person name="Methe B."/>
            <person name="Sutton G.G."/>
            <person name="Strausberg R.L."/>
            <person name="Nelson K.E."/>
        </authorList>
    </citation>
    <scope>NUCLEOTIDE SEQUENCE [LARGE SCALE GENOMIC DNA]</scope>
    <source>
        <strain evidence="6 7">60-3</strain>
    </source>
</reference>
<accession>C2MDV4</accession>
<dbReference type="OrthoDB" id="9782229at2"/>
<dbReference type="GO" id="GO:0016020">
    <property type="term" value="C:membrane"/>
    <property type="evidence" value="ECO:0007669"/>
    <property type="project" value="UniProtKB-UniRule"/>
</dbReference>
<feature type="chain" id="PRO_5002914704" evidence="4">
    <location>
        <begin position="26"/>
        <end position="338"/>
    </location>
</feature>
<sequence>MTKKSIIVGLCVILLSAAVSTSVEAQQDKRQAPRQKRDRTERVDKGERDRREKVVVMTKQELATLVNAIVTAAEENDATEEVRKPACPHAQQRDITITDDKDRDLLYLLLQYHNLNAMKASVPTFAQPAMQAGQPISWGGQLYYPAGSSNLVVTQGAQGAPVANDADKIKALEDELARLKEAQQNPQRNDDQIAQQLAALRQQIDELEKAPAQAPVYNYDNRRVIHQDRSRNNVQLSRSVFFKVNSDVLNAEGLEAVRNVADFVIGDPRALVLVYGYASIDGPVAFNNRLAAKRAASVIKALQAAGVPAAAIKRYDNGVDTTPSKRTDARRVDMDVIY</sequence>
<feature type="compositionally biased region" description="Basic and acidic residues" evidence="3">
    <location>
        <begin position="38"/>
        <end position="51"/>
    </location>
</feature>
<dbReference type="Proteomes" id="UP000003303">
    <property type="component" value="Unassembled WGS sequence"/>
</dbReference>
<evidence type="ECO:0000256" key="1">
    <source>
        <dbReference type="PROSITE-ProRule" id="PRU00473"/>
    </source>
</evidence>
<keyword evidence="2" id="KW-0175">Coiled coil</keyword>
<dbReference type="InterPro" id="IPR036737">
    <property type="entry name" value="OmpA-like_sf"/>
</dbReference>
<name>C2MDV4_9PORP</name>
<evidence type="ECO:0000313" key="7">
    <source>
        <dbReference type="Proteomes" id="UP000003303"/>
    </source>
</evidence>
<dbReference type="Pfam" id="PF00691">
    <property type="entry name" value="OmpA"/>
    <property type="match status" value="1"/>
</dbReference>
<feature type="domain" description="OmpA-like" evidence="5">
    <location>
        <begin position="229"/>
        <end position="338"/>
    </location>
</feature>
<feature type="coiled-coil region" evidence="2">
    <location>
        <begin position="162"/>
        <end position="210"/>
    </location>
</feature>
<evidence type="ECO:0000256" key="3">
    <source>
        <dbReference type="SAM" id="MobiDB-lite"/>
    </source>
</evidence>
<evidence type="ECO:0000256" key="4">
    <source>
        <dbReference type="SAM" id="SignalP"/>
    </source>
</evidence>
<feature type="region of interest" description="Disordered" evidence="3">
    <location>
        <begin position="24"/>
        <end position="51"/>
    </location>
</feature>
<dbReference type="RefSeq" id="WP_007366019.1">
    <property type="nucleotide sequence ID" value="NZ_ACLR01000214.1"/>
</dbReference>
<dbReference type="PANTHER" id="PTHR30329">
    <property type="entry name" value="STATOR ELEMENT OF FLAGELLAR MOTOR COMPLEX"/>
    <property type="match status" value="1"/>
</dbReference>
<evidence type="ECO:0000259" key="5">
    <source>
        <dbReference type="PROSITE" id="PS51123"/>
    </source>
</evidence>
<evidence type="ECO:0000256" key="2">
    <source>
        <dbReference type="SAM" id="Coils"/>
    </source>
</evidence>
<gene>
    <name evidence="6" type="ORF">PORUE0001_1386</name>
</gene>
<keyword evidence="4" id="KW-0732">Signal</keyword>
<dbReference type="PROSITE" id="PS51123">
    <property type="entry name" value="OMPA_2"/>
    <property type="match status" value="1"/>
</dbReference>
<dbReference type="SUPFAM" id="SSF103088">
    <property type="entry name" value="OmpA-like"/>
    <property type="match status" value="1"/>
</dbReference>
<protein>
    <submittedName>
        <fullName evidence="6">OmpA family protein</fullName>
    </submittedName>
</protein>
<keyword evidence="1" id="KW-0472">Membrane</keyword>
<comment type="caution">
    <text evidence="6">The sequence shown here is derived from an EMBL/GenBank/DDBJ whole genome shotgun (WGS) entry which is preliminary data.</text>
</comment>
<dbReference type="AlphaFoldDB" id="C2MDV4"/>
<dbReference type="InterPro" id="IPR006665">
    <property type="entry name" value="OmpA-like"/>
</dbReference>
<dbReference type="PANTHER" id="PTHR30329:SF21">
    <property type="entry name" value="LIPOPROTEIN YIAD-RELATED"/>
    <property type="match status" value="1"/>
</dbReference>
<keyword evidence="7" id="KW-1185">Reference proteome</keyword>
<feature type="signal peptide" evidence="4">
    <location>
        <begin position="1"/>
        <end position="25"/>
    </location>
</feature>
<dbReference type="STRING" id="596327.PORUE0001_1386"/>
<organism evidence="6 7">
    <name type="scientific">Porphyromonas uenonis 60-3</name>
    <dbReference type="NCBI Taxonomy" id="596327"/>
    <lineage>
        <taxon>Bacteria</taxon>
        <taxon>Pseudomonadati</taxon>
        <taxon>Bacteroidota</taxon>
        <taxon>Bacteroidia</taxon>
        <taxon>Bacteroidales</taxon>
        <taxon>Porphyromonadaceae</taxon>
        <taxon>Porphyromonas</taxon>
    </lineage>
</organism>